<feature type="domain" description="Protein export membrane protein SecD/SecF C-terminal" evidence="10">
    <location>
        <begin position="276"/>
        <end position="453"/>
    </location>
</feature>
<dbReference type="NCBIfam" id="TIGR01129">
    <property type="entry name" value="secD"/>
    <property type="match status" value="1"/>
</dbReference>
<dbReference type="GO" id="GO:0006605">
    <property type="term" value="P:protein targeting"/>
    <property type="evidence" value="ECO:0007669"/>
    <property type="project" value="UniProtKB-UniRule"/>
</dbReference>
<dbReference type="InterPro" id="IPR054384">
    <property type="entry name" value="SecDF_P1_head"/>
</dbReference>
<dbReference type="InterPro" id="IPR048634">
    <property type="entry name" value="SecD_SecF_C"/>
</dbReference>
<proteinExistence type="inferred from homology"/>
<dbReference type="NCBIfam" id="TIGR00916">
    <property type="entry name" value="2A0604s01"/>
    <property type="match status" value="1"/>
</dbReference>
<keyword evidence="4 9" id="KW-0812">Transmembrane</keyword>
<comment type="caution">
    <text evidence="13">The sequence shown here is derived from an EMBL/GenBank/DDBJ whole genome shotgun (WGS) entry which is preliminary data.</text>
</comment>
<keyword evidence="3 9" id="KW-1003">Cell membrane</keyword>
<keyword evidence="2 9" id="KW-0813">Transport</keyword>
<evidence type="ECO:0000256" key="6">
    <source>
        <dbReference type="ARBA" id="ARBA00022989"/>
    </source>
</evidence>
<dbReference type="InterPro" id="IPR005791">
    <property type="entry name" value="SecD"/>
</dbReference>
<keyword evidence="7 9" id="KW-0811">Translocation</keyword>
<dbReference type="GO" id="GO:0005886">
    <property type="term" value="C:plasma membrane"/>
    <property type="evidence" value="ECO:0007669"/>
    <property type="project" value="UniProtKB-SubCell"/>
</dbReference>
<feature type="domain" description="Protein translocase subunit SecDF P1" evidence="11">
    <location>
        <begin position="97"/>
        <end position="155"/>
    </location>
</feature>
<evidence type="ECO:0000259" key="11">
    <source>
        <dbReference type="Pfam" id="PF21760"/>
    </source>
</evidence>
<sequence length="456" mass="50157">MLDMFKTPRRVLFFLILLAVLLIFIDLPENYHLKFRVGNVTVDRVINPASVHVRLPGFVINKDFKTRLGLDLSGGTHLALEANMKGIKKEDREYALESAKQVIERRVNLFGISEPIVQKARSQDLYRIIVELPGVTDVNRAVSLIGATAQLDFREFIDYKESSESAFIIPTPLNTKATGLTGKDLKRAALQFSSETGEPEVSIEFNGEGGKKFADITKRLIGKPLAIFLDEFPVTWPRVNTEIADGRASITGSFTQEAAKTLALQLNAGALPVPVSVVEKRTIGATLGAQSVAESIQAGLIGLTIVAGFMIAKYGWLGLLADLALVLYGLLNFAIYRSIPITLTLPGIAGFILSIGMAVDSNILIFERFREEKRLGKPWRVAMELGFGRAWDSIRDANFTTLITCAILFNPGNWQLLPNSGLVRGFAVTLFIGVVTSLFTGIVVTRTLIRVLYKEK</sequence>
<comment type="similarity">
    <text evidence="9">Belongs to the SecD/SecF family. SecD subfamily.</text>
</comment>
<dbReference type="GO" id="GO:0043952">
    <property type="term" value="P:protein transport by the Sec complex"/>
    <property type="evidence" value="ECO:0007669"/>
    <property type="project" value="UniProtKB-UniRule"/>
</dbReference>
<evidence type="ECO:0000256" key="4">
    <source>
        <dbReference type="ARBA" id="ARBA00022692"/>
    </source>
</evidence>
<dbReference type="PANTHER" id="PTHR30081">
    <property type="entry name" value="PROTEIN-EXPORT MEMBRANE PROTEIN SEC"/>
    <property type="match status" value="1"/>
</dbReference>
<comment type="subcellular location">
    <subcellularLocation>
        <location evidence="1 9">Cell membrane</location>
        <topology evidence="1 9">Multi-pass membrane protein</topology>
    </subcellularLocation>
</comment>
<evidence type="ECO:0000256" key="5">
    <source>
        <dbReference type="ARBA" id="ARBA00022927"/>
    </source>
</evidence>
<dbReference type="InterPro" id="IPR048631">
    <property type="entry name" value="SecD_1st"/>
</dbReference>
<dbReference type="GO" id="GO:0065002">
    <property type="term" value="P:intracellular protein transmembrane transport"/>
    <property type="evidence" value="ECO:0007669"/>
    <property type="project" value="UniProtKB-UniRule"/>
</dbReference>
<evidence type="ECO:0000313" key="14">
    <source>
        <dbReference type="Proteomes" id="UP000176450"/>
    </source>
</evidence>
<keyword evidence="6 9" id="KW-1133">Transmembrane helix</keyword>
<comment type="caution">
    <text evidence="9">Lacks conserved residue(s) required for the propagation of feature annotation.</text>
</comment>
<dbReference type="Proteomes" id="UP000176450">
    <property type="component" value="Unassembled WGS sequence"/>
</dbReference>
<comment type="function">
    <text evidence="9">Part of the Sec protein translocase complex. Interacts with the SecYEG preprotein conducting channel. SecDF uses the proton motive force (PMF) to complete protein translocation after the ATP-dependent function of SecA.</text>
</comment>
<dbReference type="Pfam" id="PF02355">
    <property type="entry name" value="SecD_SecF_C"/>
    <property type="match status" value="1"/>
</dbReference>
<dbReference type="GO" id="GO:0015450">
    <property type="term" value="F:protein-transporting ATPase activity"/>
    <property type="evidence" value="ECO:0007669"/>
    <property type="project" value="InterPro"/>
</dbReference>
<dbReference type="PANTHER" id="PTHR30081:SF1">
    <property type="entry name" value="PROTEIN TRANSLOCASE SUBUNIT SECD"/>
    <property type="match status" value="1"/>
</dbReference>
<dbReference type="HAMAP" id="MF_01463_B">
    <property type="entry name" value="SecD_B"/>
    <property type="match status" value="1"/>
</dbReference>
<accession>A0A1F6AX44</accession>
<dbReference type="EMBL" id="MFJX01000076">
    <property type="protein sequence ID" value="OGG29249.1"/>
    <property type="molecule type" value="Genomic_DNA"/>
</dbReference>
<name>A0A1F6AX44_9BACT</name>
<comment type="subunit">
    <text evidence="9">Forms a complex with SecF. Part of the essential Sec protein translocation apparatus which comprises SecA, SecYEG and auxiliary proteins SecDF. Other proteins may also be involved.</text>
</comment>
<dbReference type="InterPro" id="IPR022813">
    <property type="entry name" value="SecD/SecF_arch_bac"/>
</dbReference>
<dbReference type="AlphaFoldDB" id="A0A1F6AX44"/>
<evidence type="ECO:0000313" key="13">
    <source>
        <dbReference type="EMBL" id="OGG29249.1"/>
    </source>
</evidence>
<evidence type="ECO:0000256" key="2">
    <source>
        <dbReference type="ARBA" id="ARBA00022448"/>
    </source>
</evidence>
<evidence type="ECO:0000256" key="8">
    <source>
        <dbReference type="ARBA" id="ARBA00023136"/>
    </source>
</evidence>
<dbReference type="Gene3D" id="3.30.1360.200">
    <property type="match status" value="1"/>
</dbReference>
<feature type="transmembrane region" description="Helical" evidence="9">
    <location>
        <begin position="426"/>
        <end position="449"/>
    </location>
</feature>
<reference evidence="13 14" key="1">
    <citation type="journal article" date="2016" name="Nat. Commun.">
        <title>Thousands of microbial genomes shed light on interconnected biogeochemical processes in an aquifer system.</title>
        <authorList>
            <person name="Anantharaman K."/>
            <person name="Brown C.T."/>
            <person name="Hug L.A."/>
            <person name="Sharon I."/>
            <person name="Castelle C.J."/>
            <person name="Probst A.J."/>
            <person name="Thomas B.C."/>
            <person name="Singh A."/>
            <person name="Wilkins M.J."/>
            <person name="Karaoz U."/>
            <person name="Brodie E.L."/>
            <person name="Williams K.H."/>
            <person name="Hubbard S.S."/>
            <person name="Banfield J.F."/>
        </authorList>
    </citation>
    <scope>NUCLEOTIDE SEQUENCE [LARGE SCALE GENOMIC DNA]</scope>
</reference>
<dbReference type="InterPro" id="IPR055344">
    <property type="entry name" value="SecD_SecF_C_bact"/>
</dbReference>
<evidence type="ECO:0000256" key="1">
    <source>
        <dbReference type="ARBA" id="ARBA00004651"/>
    </source>
</evidence>
<keyword evidence="8 9" id="KW-0472">Membrane</keyword>
<evidence type="ECO:0000256" key="3">
    <source>
        <dbReference type="ARBA" id="ARBA00022475"/>
    </source>
</evidence>
<protein>
    <recommendedName>
        <fullName evidence="9">Protein translocase subunit SecD</fullName>
    </recommendedName>
</protein>
<organism evidence="13 14">
    <name type="scientific">Candidatus Gottesmanbacteria bacterium RIFCSPLOWO2_01_FULL_46_9</name>
    <dbReference type="NCBI Taxonomy" id="1798394"/>
    <lineage>
        <taxon>Bacteria</taxon>
        <taxon>Candidatus Gottesmaniibacteriota</taxon>
    </lineage>
</organism>
<dbReference type="Gene3D" id="3.30.70.3400">
    <property type="match status" value="1"/>
</dbReference>
<dbReference type="Pfam" id="PF22599">
    <property type="entry name" value="SecDF_P1_head"/>
    <property type="match status" value="1"/>
</dbReference>
<dbReference type="SUPFAM" id="SSF82866">
    <property type="entry name" value="Multidrug efflux transporter AcrB transmembrane domain"/>
    <property type="match status" value="1"/>
</dbReference>
<feature type="domain" description="SecDF P1 head subdomain" evidence="12">
    <location>
        <begin position="176"/>
        <end position="273"/>
    </location>
</feature>
<evidence type="ECO:0000256" key="7">
    <source>
        <dbReference type="ARBA" id="ARBA00023010"/>
    </source>
</evidence>
<dbReference type="Pfam" id="PF21760">
    <property type="entry name" value="SecD_1st"/>
    <property type="match status" value="1"/>
</dbReference>
<evidence type="ECO:0000259" key="10">
    <source>
        <dbReference type="Pfam" id="PF02355"/>
    </source>
</evidence>
<keyword evidence="5 9" id="KW-0653">Protein transport</keyword>
<evidence type="ECO:0000256" key="9">
    <source>
        <dbReference type="HAMAP-Rule" id="MF_01463"/>
    </source>
</evidence>
<evidence type="ECO:0000259" key="12">
    <source>
        <dbReference type="Pfam" id="PF22599"/>
    </source>
</evidence>
<feature type="transmembrane region" description="Helical" evidence="9">
    <location>
        <begin position="345"/>
        <end position="366"/>
    </location>
</feature>
<gene>
    <name evidence="9" type="primary">secD</name>
    <name evidence="13" type="ORF">A3A63_00235</name>
</gene>
<feature type="transmembrane region" description="Helical" evidence="9">
    <location>
        <begin position="319"/>
        <end position="339"/>
    </location>
</feature>